<gene>
    <name evidence="1" type="ORF">GHA_00249</name>
</gene>
<dbReference type="Proteomes" id="UP000834458">
    <property type="component" value="Unassembled WGS sequence"/>
</dbReference>
<sequence>MNAERAGRWVWAGVLGLGWLLGCSSQPPTPNWALEAQSATQRAVQADLQGQRRVAEVEWRKAFAEVAATGQPAAMARVALLQCAVQAAVVAPVDCPRYQRYAAGAAPAEQAYARYLQARHTPDDVGLLPAAQQATAQALLASAPVVQLPATQDPLSALTAAGVALRAGQLAPAAVPQAAALASAQGWRKAALAWLLVQQRLAEQAGDAAQVQALQLQLQVLQEDGR</sequence>
<evidence type="ECO:0000313" key="2">
    <source>
        <dbReference type="Proteomes" id="UP000834458"/>
    </source>
</evidence>
<proteinExistence type="predicted"/>
<name>A0AA35GGL2_9BURK</name>
<dbReference type="AlphaFoldDB" id="A0AA35GGL2"/>
<dbReference type="EMBL" id="CAHPSC010000002">
    <property type="protein sequence ID" value="CAB5659920.1"/>
    <property type="molecule type" value="Genomic_DNA"/>
</dbReference>
<protein>
    <recommendedName>
        <fullName evidence="3">Lipoprotein</fullName>
    </recommendedName>
</protein>
<comment type="caution">
    <text evidence="1">The sequence shown here is derived from an EMBL/GenBank/DDBJ whole genome shotgun (WGS) entry which is preliminary data.</text>
</comment>
<accession>A0AA35GGL2</accession>
<evidence type="ECO:0000313" key="1">
    <source>
        <dbReference type="EMBL" id="CAB5659920.1"/>
    </source>
</evidence>
<evidence type="ECO:0008006" key="3">
    <source>
        <dbReference type="Google" id="ProtNLM"/>
    </source>
</evidence>
<reference evidence="1" key="1">
    <citation type="submission" date="2020-05" db="EMBL/GenBank/DDBJ databases">
        <authorList>
            <person name="Delgado-Blas J."/>
        </authorList>
    </citation>
    <scope>NUCLEOTIDE SEQUENCE</scope>
    <source>
        <strain evidence="1">BB1454</strain>
    </source>
</reference>
<dbReference type="RefSeq" id="WP_234686510.1">
    <property type="nucleotide sequence ID" value="NZ_CAHPRW010000086.1"/>
</dbReference>
<organism evidence="1 2">
    <name type="scientific">Comamonas aquatica</name>
    <dbReference type="NCBI Taxonomy" id="225991"/>
    <lineage>
        <taxon>Bacteria</taxon>
        <taxon>Pseudomonadati</taxon>
        <taxon>Pseudomonadota</taxon>
        <taxon>Betaproteobacteria</taxon>
        <taxon>Burkholderiales</taxon>
        <taxon>Comamonadaceae</taxon>
        <taxon>Comamonas</taxon>
    </lineage>
</organism>